<organism evidence="1 2">
    <name type="scientific">Persea americana</name>
    <name type="common">Avocado</name>
    <dbReference type="NCBI Taxonomy" id="3435"/>
    <lineage>
        <taxon>Eukaryota</taxon>
        <taxon>Viridiplantae</taxon>
        <taxon>Streptophyta</taxon>
        <taxon>Embryophyta</taxon>
        <taxon>Tracheophyta</taxon>
        <taxon>Spermatophyta</taxon>
        <taxon>Magnoliopsida</taxon>
        <taxon>Magnoliidae</taxon>
        <taxon>Laurales</taxon>
        <taxon>Lauraceae</taxon>
        <taxon>Persea</taxon>
    </lineage>
</organism>
<keyword evidence="2" id="KW-1185">Reference proteome</keyword>
<comment type="caution">
    <text evidence="1">The sequence shown here is derived from an EMBL/GenBank/DDBJ whole genome shotgun (WGS) entry which is preliminary data.</text>
</comment>
<protein>
    <submittedName>
        <fullName evidence="1">Uncharacterized protein</fullName>
    </submittedName>
</protein>
<sequence length="635" mass="70435">MVKCPITSLPLPKPRPYHSSSSSSSWNSRLRSLARDGLFLDALHLYRRMLLSNNSPDRFTFPFALKACASLSLPSCGSQLHAHVVKLGCLLDSYVLTSLISMYSKFSSPHLARHLFDEIPHSNPNILACYNALIAGYTVNSLPLEALSLSRRMHRAGVPFHSITMLGLLPSCSVPTLLCYGMAIHGCCVSWGLDADGSVENCLLTMYAKCGAVDSARRVFDEMPDKGLISWNAMISCYNQNGLATHVLSLYREMENAGVRADPVSLVGVLSSCAHLGARSVGRKVEEYIVQSGFGFNVFLFNALINMYARCGELERARKLFDEMPERNIVSWTAIIAGYGMHGRGEIAVLLFDDMRQAGIRPDSVAFVSVLSACSHAGLTKKGLQYFSDMERRYGLRPGPEHYACVVDLLGRAGQLEEAYELIRSMPVEPDGAVWGALLGACKIHKNVKLAELAFGHVVELEPMNVGYYVLLSNIYTEAENLDGIARIRLMMRERKLRKEPGCSYIEYKERIHLFLVGDRSHPLSKDIYKMLDELEASMKGLYGFEDCNVDAGNKDDDAVMLAAGVHSEKLAIAFGLLKTKPGSEMVVIKNLRVCGDCHLFIKLITKIVNRAIVVRDASRFHRFENGVCSCNDYW</sequence>
<accession>A0ACC2L6D5</accession>
<evidence type="ECO:0000313" key="2">
    <source>
        <dbReference type="Proteomes" id="UP001234297"/>
    </source>
</evidence>
<reference evidence="1 2" key="1">
    <citation type="journal article" date="2022" name="Hortic Res">
        <title>A haplotype resolved chromosomal level avocado genome allows analysis of novel avocado genes.</title>
        <authorList>
            <person name="Nath O."/>
            <person name="Fletcher S.J."/>
            <person name="Hayward A."/>
            <person name="Shaw L.M."/>
            <person name="Masouleh A.K."/>
            <person name="Furtado A."/>
            <person name="Henry R.J."/>
            <person name="Mitter N."/>
        </authorList>
    </citation>
    <scope>NUCLEOTIDE SEQUENCE [LARGE SCALE GENOMIC DNA]</scope>
    <source>
        <strain evidence="2">cv. Hass</strain>
    </source>
</reference>
<evidence type="ECO:0000313" key="1">
    <source>
        <dbReference type="EMBL" id="KAJ8628775.1"/>
    </source>
</evidence>
<gene>
    <name evidence="1" type="ORF">MRB53_022098</name>
</gene>
<dbReference type="EMBL" id="CM056815">
    <property type="protein sequence ID" value="KAJ8628775.1"/>
    <property type="molecule type" value="Genomic_DNA"/>
</dbReference>
<dbReference type="Proteomes" id="UP001234297">
    <property type="component" value="Chromosome 7"/>
</dbReference>
<name>A0ACC2L6D5_PERAE</name>
<proteinExistence type="predicted"/>